<dbReference type="Gene3D" id="1.10.357.10">
    <property type="entry name" value="Tetracycline Repressor, domain 2"/>
    <property type="match status" value="1"/>
</dbReference>
<evidence type="ECO:0000313" key="6">
    <source>
        <dbReference type="EMBL" id="AXF56721.1"/>
    </source>
</evidence>
<dbReference type="SUPFAM" id="SSF48498">
    <property type="entry name" value="Tetracyclin repressor-like, C-terminal domain"/>
    <property type="match status" value="1"/>
</dbReference>
<dbReference type="InterPro" id="IPR001647">
    <property type="entry name" value="HTH_TetR"/>
</dbReference>
<dbReference type="InterPro" id="IPR036271">
    <property type="entry name" value="Tet_transcr_reg_TetR-rel_C_sf"/>
</dbReference>
<sequence>MDNKPERRLWLWKIYGRNKYILKKLDDELLEATQRVINDRGVAYLTIENVAKEAGVSKGGLLYHFPSKSALIQGVIKEVLGRYSEEMENIDTNDIDNGHFLRSYAEASLNNPQQLRAGLLAAIATDKELLKPVQDHYQEWQEKIEQDGLDPVLATIYRLVIDGLWFSDIFELAPPQEGLRRDILERFDSLTRGK</sequence>
<evidence type="ECO:0000256" key="1">
    <source>
        <dbReference type="ARBA" id="ARBA00023015"/>
    </source>
</evidence>
<dbReference type="KEGG" id="rue:DT065_12345"/>
<dbReference type="PROSITE" id="PS50977">
    <property type="entry name" value="HTH_TETR_2"/>
    <property type="match status" value="1"/>
</dbReference>
<feature type="domain" description="HTH tetR-type" evidence="5">
    <location>
        <begin position="23"/>
        <end position="83"/>
    </location>
</feature>
<dbReference type="InterPro" id="IPR050109">
    <property type="entry name" value="HTH-type_TetR-like_transc_reg"/>
</dbReference>
<dbReference type="InterPro" id="IPR041479">
    <property type="entry name" value="TetR_CgmR_C"/>
</dbReference>
<feature type="DNA-binding region" description="H-T-H motif" evidence="4">
    <location>
        <begin position="46"/>
        <end position="65"/>
    </location>
</feature>
<keyword evidence="1" id="KW-0805">Transcription regulation</keyword>
<evidence type="ECO:0000256" key="3">
    <source>
        <dbReference type="ARBA" id="ARBA00023163"/>
    </source>
</evidence>
<evidence type="ECO:0000256" key="4">
    <source>
        <dbReference type="PROSITE-ProRule" id="PRU00335"/>
    </source>
</evidence>
<name>A0A345C0J0_9BACI</name>
<dbReference type="Pfam" id="PF00440">
    <property type="entry name" value="TetR_N"/>
    <property type="match status" value="1"/>
</dbReference>
<keyword evidence="2 4" id="KW-0238">DNA-binding</keyword>
<dbReference type="InterPro" id="IPR009057">
    <property type="entry name" value="Homeodomain-like_sf"/>
</dbReference>
<dbReference type="Pfam" id="PF17937">
    <property type="entry name" value="TetR_C_28"/>
    <property type="match status" value="1"/>
</dbReference>
<dbReference type="GO" id="GO:0003700">
    <property type="term" value="F:DNA-binding transcription factor activity"/>
    <property type="evidence" value="ECO:0007669"/>
    <property type="project" value="TreeGrafter"/>
</dbReference>
<keyword evidence="7" id="KW-1185">Reference proteome</keyword>
<dbReference type="EMBL" id="CP031092">
    <property type="protein sequence ID" value="AXF56721.1"/>
    <property type="molecule type" value="Genomic_DNA"/>
</dbReference>
<organism evidence="6 7">
    <name type="scientific">Salicibibacter kimchii</name>
    <dbReference type="NCBI Taxonomy" id="2099786"/>
    <lineage>
        <taxon>Bacteria</taxon>
        <taxon>Bacillati</taxon>
        <taxon>Bacillota</taxon>
        <taxon>Bacilli</taxon>
        <taxon>Bacillales</taxon>
        <taxon>Bacillaceae</taxon>
        <taxon>Salicibibacter</taxon>
    </lineage>
</organism>
<dbReference type="PANTHER" id="PTHR30055:SF234">
    <property type="entry name" value="HTH-TYPE TRANSCRIPTIONAL REGULATOR BETI"/>
    <property type="match status" value="1"/>
</dbReference>
<dbReference type="PRINTS" id="PR00455">
    <property type="entry name" value="HTHTETR"/>
</dbReference>
<dbReference type="Proteomes" id="UP000252100">
    <property type="component" value="Chromosome"/>
</dbReference>
<evidence type="ECO:0000259" key="5">
    <source>
        <dbReference type="PROSITE" id="PS50977"/>
    </source>
</evidence>
<dbReference type="PANTHER" id="PTHR30055">
    <property type="entry name" value="HTH-TYPE TRANSCRIPTIONAL REGULATOR RUTR"/>
    <property type="match status" value="1"/>
</dbReference>
<dbReference type="GO" id="GO:0000976">
    <property type="term" value="F:transcription cis-regulatory region binding"/>
    <property type="evidence" value="ECO:0007669"/>
    <property type="project" value="TreeGrafter"/>
</dbReference>
<keyword evidence="3" id="KW-0804">Transcription</keyword>
<dbReference type="SUPFAM" id="SSF46689">
    <property type="entry name" value="Homeodomain-like"/>
    <property type="match status" value="1"/>
</dbReference>
<reference evidence="6 7" key="1">
    <citation type="journal article" date="2018" name="J. Microbiol.">
        <title>Salicibibacter kimchii gen. nov., sp. nov., a moderately halophilic and alkalitolerant bacterium in the family Bacillaceae, isolated from kimchi.</title>
        <authorList>
            <person name="Jang J.Y."/>
            <person name="Oh Y.J."/>
            <person name="Lim S.K."/>
            <person name="Park H.K."/>
            <person name="Lee C."/>
            <person name="Kim J.Y."/>
            <person name="Lee M.A."/>
            <person name="Choi H.J."/>
        </authorList>
    </citation>
    <scope>NUCLEOTIDE SEQUENCE [LARGE SCALE GENOMIC DNA]</scope>
    <source>
        <strain evidence="6 7">NKC1-1</strain>
    </source>
</reference>
<evidence type="ECO:0000256" key="2">
    <source>
        <dbReference type="ARBA" id="ARBA00023125"/>
    </source>
</evidence>
<dbReference type="AlphaFoldDB" id="A0A345C0J0"/>
<protein>
    <submittedName>
        <fullName evidence="6">TetR/AcrR family transcriptional regulator</fullName>
    </submittedName>
</protein>
<gene>
    <name evidence="6" type="ORF">DT065_12345</name>
</gene>
<evidence type="ECO:0000313" key="7">
    <source>
        <dbReference type="Proteomes" id="UP000252100"/>
    </source>
</evidence>
<accession>A0A345C0J0</accession>
<proteinExistence type="predicted"/>